<keyword evidence="2" id="KW-0342">GTP-binding</keyword>
<dbReference type="Gene3D" id="3.40.50.300">
    <property type="entry name" value="P-loop containing nucleotide triphosphate hydrolases"/>
    <property type="match status" value="2"/>
</dbReference>
<dbReference type="AlphaFoldDB" id="A0A183DPV7"/>
<proteinExistence type="predicted"/>
<evidence type="ECO:0000313" key="5">
    <source>
        <dbReference type="WBParaSite" id="GPUH_0001076101-mRNA-1"/>
    </source>
</evidence>
<organism evidence="5">
    <name type="scientific">Gongylonema pulchrum</name>
    <dbReference type="NCBI Taxonomy" id="637853"/>
    <lineage>
        <taxon>Eukaryota</taxon>
        <taxon>Metazoa</taxon>
        <taxon>Ecdysozoa</taxon>
        <taxon>Nematoda</taxon>
        <taxon>Chromadorea</taxon>
        <taxon>Rhabditida</taxon>
        <taxon>Spirurina</taxon>
        <taxon>Spiruromorpha</taxon>
        <taxon>Spiruroidea</taxon>
        <taxon>Gongylonematidae</taxon>
        <taxon>Gongylonema</taxon>
    </lineage>
</organism>
<dbReference type="SUPFAM" id="SSF52540">
    <property type="entry name" value="P-loop containing nucleoside triphosphate hydrolases"/>
    <property type="match status" value="1"/>
</dbReference>
<dbReference type="InterPro" id="IPR027417">
    <property type="entry name" value="P-loop_NTPase"/>
</dbReference>
<name>A0A183DPV7_9BILA</name>
<dbReference type="InterPro" id="IPR003578">
    <property type="entry name" value="Small_GTPase_Rho"/>
</dbReference>
<dbReference type="Proteomes" id="UP000271098">
    <property type="component" value="Unassembled WGS sequence"/>
</dbReference>
<dbReference type="InterPro" id="IPR001806">
    <property type="entry name" value="Small_GTPase"/>
</dbReference>
<dbReference type="PRINTS" id="PR00449">
    <property type="entry name" value="RASTRNSFRMNG"/>
</dbReference>
<accession>A0A183DPV7</accession>
<evidence type="ECO:0000313" key="4">
    <source>
        <dbReference type="Proteomes" id="UP000271098"/>
    </source>
</evidence>
<dbReference type="GO" id="GO:0007264">
    <property type="term" value="P:small GTPase-mediated signal transduction"/>
    <property type="evidence" value="ECO:0007669"/>
    <property type="project" value="InterPro"/>
</dbReference>
<dbReference type="OrthoDB" id="8830751at2759"/>
<evidence type="ECO:0000313" key="3">
    <source>
        <dbReference type="EMBL" id="VDN17856.1"/>
    </source>
</evidence>
<dbReference type="GO" id="GO:0005525">
    <property type="term" value="F:GTP binding"/>
    <property type="evidence" value="ECO:0007669"/>
    <property type="project" value="UniProtKB-KW"/>
</dbReference>
<dbReference type="SMART" id="SM00174">
    <property type="entry name" value="RHO"/>
    <property type="match status" value="1"/>
</dbReference>
<sequence>MVRVQMDPLSDGKEDIRALKCVLVGDAAVGKTSLIVSYTTNGYPKQYAGFDSLRPFTYPDTDVFLLCFNVMLPSTLRSITNHWIPEINKTVPNTPGMFQILVIDLCKNGEQPVSESKARILSEELSADYLECSALTQHNLKEVFDAAILTALRSKASNAATACSTANADVPLSRGIRGLLSNESDRDEKKSSRIRQGIKRIVTFTKRLL</sequence>
<evidence type="ECO:0000256" key="1">
    <source>
        <dbReference type="ARBA" id="ARBA00022741"/>
    </source>
</evidence>
<dbReference type="WBParaSite" id="GPUH_0001076101-mRNA-1">
    <property type="protein sequence ID" value="GPUH_0001076101-mRNA-1"/>
    <property type="gene ID" value="GPUH_0001076101"/>
</dbReference>
<evidence type="ECO:0000256" key="2">
    <source>
        <dbReference type="ARBA" id="ARBA00023134"/>
    </source>
</evidence>
<dbReference type="PROSITE" id="PS51419">
    <property type="entry name" value="RAB"/>
    <property type="match status" value="1"/>
</dbReference>
<dbReference type="Pfam" id="PF00071">
    <property type="entry name" value="Ras"/>
    <property type="match status" value="2"/>
</dbReference>
<reference evidence="3 4" key="2">
    <citation type="submission" date="2018-11" db="EMBL/GenBank/DDBJ databases">
        <authorList>
            <consortium name="Pathogen Informatics"/>
        </authorList>
    </citation>
    <scope>NUCLEOTIDE SEQUENCE [LARGE SCALE GENOMIC DNA]</scope>
</reference>
<keyword evidence="4" id="KW-1185">Reference proteome</keyword>
<dbReference type="GO" id="GO:0003924">
    <property type="term" value="F:GTPase activity"/>
    <property type="evidence" value="ECO:0007669"/>
    <property type="project" value="InterPro"/>
</dbReference>
<gene>
    <name evidence="3" type="ORF">GPUH_LOCUS10748</name>
</gene>
<dbReference type="PROSITE" id="PS51420">
    <property type="entry name" value="RHO"/>
    <property type="match status" value="1"/>
</dbReference>
<dbReference type="SMART" id="SM00175">
    <property type="entry name" value="RAB"/>
    <property type="match status" value="1"/>
</dbReference>
<dbReference type="PANTHER" id="PTHR24072">
    <property type="entry name" value="RHO FAMILY GTPASE"/>
    <property type="match status" value="1"/>
</dbReference>
<keyword evidence="1" id="KW-0547">Nucleotide-binding</keyword>
<protein>
    <submittedName>
        <fullName evidence="5">Rho-related GTP-binding protein RhoU</fullName>
    </submittedName>
</protein>
<dbReference type="SMART" id="SM00173">
    <property type="entry name" value="RAS"/>
    <property type="match status" value="1"/>
</dbReference>
<reference evidence="5" key="1">
    <citation type="submission" date="2016-06" db="UniProtKB">
        <authorList>
            <consortium name="WormBaseParasite"/>
        </authorList>
    </citation>
    <scope>IDENTIFICATION</scope>
</reference>
<dbReference type="EMBL" id="UYRT01078130">
    <property type="protein sequence ID" value="VDN17856.1"/>
    <property type="molecule type" value="Genomic_DNA"/>
</dbReference>